<evidence type="ECO:0000313" key="2">
    <source>
        <dbReference type="EMBL" id="JAP49011.1"/>
    </source>
</evidence>
<protein>
    <submittedName>
        <fullName evidence="2">Uncharacterized protein</fullName>
    </submittedName>
</protein>
<dbReference type="AlphaFoldDB" id="A0A0X3PAN2"/>
<sequence>MGNCCIYLPYRPKFLRYFTHRNDPPILSGDSDTLMDLDFLEEPQLAFRINERPFTVSSYLNWVSNKPRTILPINDRSSAESSVSSRRGAGVRSSLSRIMSAGMRTYSPPSVPGENSSSDATERLLFKEVDPKGRPPPAQIASSPSSPPEHNGNWAAVTSVSGREHKTSVGPYPPFIYLKTYMIRQLCSNITLCYFCL</sequence>
<organism evidence="2">
    <name type="scientific">Schistocephalus solidus</name>
    <name type="common">Tapeworm</name>
    <dbReference type="NCBI Taxonomy" id="70667"/>
    <lineage>
        <taxon>Eukaryota</taxon>
        <taxon>Metazoa</taxon>
        <taxon>Spiralia</taxon>
        <taxon>Lophotrochozoa</taxon>
        <taxon>Platyhelminthes</taxon>
        <taxon>Cestoda</taxon>
        <taxon>Eucestoda</taxon>
        <taxon>Diphyllobothriidea</taxon>
        <taxon>Diphyllobothriidae</taxon>
        <taxon>Schistocephalus</taxon>
    </lineage>
</organism>
<dbReference type="EMBL" id="GEEE01014214">
    <property type="protein sequence ID" value="JAP49011.1"/>
    <property type="molecule type" value="Transcribed_RNA"/>
</dbReference>
<gene>
    <name evidence="2" type="ORF">TR86998</name>
</gene>
<feature type="region of interest" description="Disordered" evidence="1">
    <location>
        <begin position="128"/>
        <end position="153"/>
    </location>
</feature>
<name>A0A0X3PAN2_SCHSO</name>
<accession>A0A0X3PAN2</accession>
<reference evidence="2" key="1">
    <citation type="submission" date="2016-01" db="EMBL/GenBank/DDBJ databases">
        <title>Reference transcriptome for the parasite Schistocephalus solidus: insights into the molecular evolution of parasitism.</title>
        <authorList>
            <person name="Hebert F.O."/>
            <person name="Grambauer S."/>
            <person name="Barber I."/>
            <person name="Landry C.R."/>
            <person name="Aubin-Horth N."/>
        </authorList>
    </citation>
    <scope>NUCLEOTIDE SEQUENCE</scope>
</reference>
<evidence type="ECO:0000256" key="1">
    <source>
        <dbReference type="SAM" id="MobiDB-lite"/>
    </source>
</evidence>
<proteinExistence type="predicted"/>